<proteinExistence type="predicted"/>
<accession>A0ABX2NQV7</accession>
<dbReference type="InterPro" id="IPR052342">
    <property type="entry name" value="MCH/BMMD"/>
</dbReference>
<evidence type="ECO:0000259" key="1">
    <source>
        <dbReference type="Pfam" id="PF01575"/>
    </source>
</evidence>
<name>A0ABX2NQV7_9BURK</name>
<dbReference type="PANTHER" id="PTHR43664:SF1">
    <property type="entry name" value="BETA-METHYLMALYL-COA DEHYDRATASE"/>
    <property type="match status" value="1"/>
</dbReference>
<evidence type="ECO:0000313" key="2">
    <source>
        <dbReference type="EMBL" id="NVI06830.1"/>
    </source>
</evidence>
<feature type="domain" description="MaoC-like" evidence="1">
    <location>
        <begin position="11"/>
        <end position="122"/>
    </location>
</feature>
<evidence type="ECO:0000313" key="3">
    <source>
        <dbReference type="Proteomes" id="UP000821598"/>
    </source>
</evidence>
<dbReference type="InterPro" id="IPR029069">
    <property type="entry name" value="HotDog_dom_sf"/>
</dbReference>
<comment type="caution">
    <text evidence="2">The sequence shown here is derived from an EMBL/GenBank/DDBJ whole genome shotgun (WGS) entry which is preliminary data.</text>
</comment>
<dbReference type="SUPFAM" id="SSF54637">
    <property type="entry name" value="Thioesterase/thiol ester dehydrase-isomerase"/>
    <property type="match status" value="1"/>
</dbReference>
<reference evidence="2 3" key="1">
    <citation type="submission" date="2019-08" db="EMBL/GenBank/DDBJ databases">
        <title>Paraburkholderia simonii sp. nov. and P. youngii sp. nov. Brazilian and Mexican Mimosa-associated rhizobia.</title>
        <authorList>
            <person name="Mavima L."/>
            <person name="Beukes C.W."/>
            <person name="Palmer M."/>
            <person name="De Meyer S.E."/>
            <person name="James E.K."/>
            <person name="Maluk M."/>
            <person name="Avontuur J.R."/>
            <person name="Chan W.Y."/>
            <person name="Venter S.N."/>
            <person name="Steenkamp E.T."/>
        </authorList>
    </citation>
    <scope>NUCLEOTIDE SEQUENCE [LARGE SCALE GENOMIC DNA]</scope>
    <source>
        <strain evidence="2 3">JPY454</strain>
    </source>
</reference>
<gene>
    <name evidence="2" type="ORF">FSB64_24335</name>
</gene>
<organism evidence="2 3">
    <name type="scientific">Paraburkholderia youngii</name>
    <dbReference type="NCBI Taxonomy" id="2782701"/>
    <lineage>
        <taxon>Bacteria</taxon>
        <taxon>Pseudomonadati</taxon>
        <taxon>Pseudomonadota</taxon>
        <taxon>Betaproteobacteria</taxon>
        <taxon>Burkholderiales</taxon>
        <taxon>Burkholderiaceae</taxon>
        <taxon>Paraburkholderia</taxon>
    </lineage>
</organism>
<dbReference type="CDD" id="cd03454">
    <property type="entry name" value="YdeM"/>
    <property type="match status" value="1"/>
</dbReference>
<dbReference type="Gene3D" id="3.10.129.10">
    <property type="entry name" value="Hotdog Thioesterase"/>
    <property type="match status" value="1"/>
</dbReference>
<protein>
    <submittedName>
        <fullName evidence="2">MaoC family dehydratase</fullName>
    </submittedName>
</protein>
<dbReference type="Pfam" id="PF01575">
    <property type="entry name" value="MaoC_dehydratas"/>
    <property type="match status" value="1"/>
</dbReference>
<dbReference type="InterPro" id="IPR002539">
    <property type="entry name" value="MaoC-like_dom"/>
</dbReference>
<dbReference type="Proteomes" id="UP000821598">
    <property type="component" value="Unassembled WGS sequence"/>
</dbReference>
<dbReference type="RefSeq" id="WP_176368113.1">
    <property type="nucleotide sequence ID" value="NZ_VOMC01000027.1"/>
</dbReference>
<keyword evidence="3" id="KW-1185">Reference proteome</keyword>
<sequence>MTRRYLEDLAIGESWGSREVTIEEQDIIEFGRGFDPQPFHLDVEAAKASPFGGLIASGWHLASLAMRLCVEARSYGDTPVVGIGVDELRWYSPVRPGDRVHVERELVEILEVPDKPRRGTVKARVDLVNQNGDLVMRMYALSSVPKRKPADGEGAR</sequence>
<dbReference type="PANTHER" id="PTHR43664">
    <property type="entry name" value="MONOAMINE OXIDASE-RELATED"/>
    <property type="match status" value="1"/>
</dbReference>
<dbReference type="EMBL" id="VOMC01000027">
    <property type="protein sequence ID" value="NVI06830.1"/>
    <property type="molecule type" value="Genomic_DNA"/>
</dbReference>